<keyword evidence="3" id="KW-1185">Reference proteome</keyword>
<reference evidence="2 3" key="2">
    <citation type="journal article" date="2013" name="PLoS Genet.">
        <title>Comparative genome structure, secondary metabolite, and effector coding capacity across Cochliobolus pathogens.</title>
        <authorList>
            <person name="Condon B.J."/>
            <person name="Leng Y."/>
            <person name="Wu D."/>
            <person name="Bushley K.E."/>
            <person name="Ohm R.A."/>
            <person name="Otillar R."/>
            <person name="Martin J."/>
            <person name="Schackwitz W."/>
            <person name="Grimwood J."/>
            <person name="MohdZainudin N."/>
            <person name="Xue C."/>
            <person name="Wang R."/>
            <person name="Manning V.A."/>
            <person name="Dhillon B."/>
            <person name="Tu Z.J."/>
            <person name="Steffenson B.J."/>
            <person name="Salamov A."/>
            <person name="Sun H."/>
            <person name="Lowry S."/>
            <person name="LaButti K."/>
            <person name="Han J."/>
            <person name="Copeland A."/>
            <person name="Lindquist E."/>
            <person name="Barry K."/>
            <person name="Schmutz J."/>
            <person name="Baker S.E."/>
            <person name="Ciuffetti L.M."/>
            <person name="Grigoriev I.V."/>
            <person name="Zhong S."/>
            <person name="Turgeon B.G."/>
        </authorList>
    </citation>
    <scope>NUCLEOTIDE SEQUENCE [LARGE SCALE GENOMIC DNA]</scope>
    <source>
        <strain evidence="3">28A</strain>
    </source>
</reference>
<proteinExistence type="predicted"/>
<reference evidence="2 3" key="1">
    <citation type="journal article" date="2012" name="PLoS Pathog.">
        <title>Diverse lifestyles and strategies of plant pathogenesis encoded in the genomes of eighteen Dothideomycetes fungi.</title>
        <authorList>
            <person name="Ohm R.A."/>
            <person name="Feau N."/>
            <person name="Henrissat B."/>
            <person name="Schoch C.L."/>
            <person name="Horwitz B.A."/>
            <person name="Barry K.W."/>
            <person name="Condon B.J."/>
            <person name="Copeland A.C."/>
            <person name="Dhillon B."/>
            <person name="Glaser F."/>
            <person name="Hesse C.N."/>
            <person name="Kosti I."/>
            <person name="LaButti K."/>
            <person name="Lindquist E.A."/>
            <person name="Lucas S."/>
            <person name="Salamov A.A."/>
            <person name="Bradshaw R.E."/>
            <person name="Ciuffetti L."/>
            <person name="Hamelin R.C."/>
            <person name="Kema G.H.J."/>
            <person name="Lawrence C."/>
            <person name="Scott J.A."/>
            <person name="Spatafora J.W."/>
            <person name="Turgeon B.G."/>
            <person name="de Wit P.J.G.M."/>
            <person name="Zhong S."/>
            <person name="Goodwin S.B."/>
            <person name="Grigoriev I.V."/>
        </authorList>
    </citation>
    <scope>NUCLEOTIDE SEQUENCE [LARGE SCALE GENOMIC DNA]</scope>
    <source>
        <strain evidence="3">28A</strain>
    </source>
</reference>
<gene>
    <name evidence="2" type="ORF">SETTUDRAFT_181137</name>
</gene>
<protein>
    <submittedName>
        <fullName evidence="2">Uncharacterized protein</fullName>
    </submittedName>
</protein>
<dbReference type="Proteomes" id="UP000016935">
    <property type="component" value="Unassembled WGS sequence"/>
</dbReference>
<organism evidence="2 3">
    <name type="scientific">Exserohilum turcicum (strain 28A)</name>
    <name type="common">Northern leaf blight fungus</name>
    <name type="synonym">Setosphaeria turcica</name>
    <dbReference type="NCBI Taxonomy" id="671987"/>
    <lineage>
        <taxon>Eukaryota</taxon>
        <taxon>Fungi</taxon>
        <taxon>Dikarya</taxon>
        <taxon>Ascomycota</taxon>
        <taxon>Pezizomycotina</taxon>
        <taxon>Dothideomycetes</taxon>
        <taxon>Pleosporomycetidae</taxon>
        <taxon>Pleosporales</taxon>
        <taxon>Pleosporineae</taxon>
        <taxon>Pleosporaceae</taxon>
        <taxon>Exserohilum</taxon>
    </lineage>
</organism>
<dbReference type="OrthoDB" id="185373at2759"/>
<dbReference type="AlphaFoldDB" id="R0JWC4"/>
<evidence type="ECO:0000313" key="3">
    <source>
        <dbReference type="Proteomes" id="UP000016935"/>
    </source>
</evidence>
<evidence type="ECO:0000256" key="1">
    <source>
        <dbReference type="SAM" id="MobiDB-lite"/>
    </source>
</evidence>
<dbReference type="EMBL" id="KB908855">
    <property type="protein sequence ID" value="EOA81799.1"/>
    <property type="molecule type" value="Genomic_DNA"/>
</dbReference>
<dbReference type="Gene3D" id="1.25.40.10">
    <property type="entry name" value="Tetratricopeptide repeat domain"/>
    <property type="match status" value="1"/>
</dbReference>
<evidence type="ECO:0000313" key="2">
    <source>
        <dbReference type="EMBL" id="EOA81799.1"/>
    </source>
</evidence>
<feature type="region of interest" description="Disordered" evidence="1">
    <location>
        <begin position="141"/>
        <end position="160"/>
    </location>
</feature>
<accession>R0JWC4</accession>
<sequence length="721" mass="80544">MAAAHVHAALETCRQKVTPIGRALHRGATIHRTIAPATLRRLARPPATRPPVAPPRLAQHAPLAMLAIWSRARPTPGTCRCISCSSPAATLSRTGRRCALRAPWALGTPTSTFAYTTVFAAGLAIDAKAKAARNRQWERAFSSLDDSENGQAPVQAGKEPEVAHPAALSFDDLPPDFDWQALQRIVGMDLVDDPVLQALEVESQIRDYGEMNWDDLRFDSRFPGAQLLEWPANTGPDLVRYNLPPQSLWAPDALRLKAMRRRHTWKKMAMQEIATGLLVHELLHRASVARFLKTARHELGKLAPQILEVVRMDQDQRKNAHLKIVEALEHVHKTRVDSSAEEIAAARMHTNHTAIPNYRQDADGDFYSITKQLNEGIGTLLHETPRGNDKVAALAVAKICHNLLISSAPPDLQTFNTLLVGFRRWRRRELVDRVIAAFYANKIRPNEITCREILEHYAWGGQTRASSFSRFVARMRGLDDALMLAHPDININEAGQDRLVRIQPGKIFQKVYPTPMVFSALIGGVMRFAGFDRALDIYYEMKADGWGLDLKGLTRLLGSCVRRADWEGGVYVWGEINSIKSRVKHYDMAKAYTHMLSLCSITENTVAFNQILNDLSKGDFDRKAIIDAATRTASVAKHKQTYTAPAWAADNVMIAVSEYIKDAKSSEPEATSDVVDADDATVSQHEFDVYADIEHNTANTKEVWASWLEHEFGERPKDPEP</sequence>
<dbReference type="GeneID" id="19401824"/>
<dbReference type="STRING" id="671987.R0JWC4"/>
<dbReference type="RefSeq" id="XP_008030196.1">
    <property type="nucleotide sequence ID" value="XM_008032005.1"/>
</dbReference>
<dbReference type="HOGENOM" id="CLU_018733_0_0_1"/>
<name>R0JWC4_EXST2</name>
<dbReference type="eggNOG" id="ENOG502SDIM">
    <property type="taxonomic scope" value="Eukaryota"/>
</dbReference>
<dbReference type="InterPro" id="IPR011990">
    <property type="entry name" value="TPR-like_helical_dom_sf"/>
</dbReference>